<reference evidence="1 2" key="1">
    <citation type="journal article" date="2013" name="Nature">
        <title>Insights into bilaterian evolution from three spiralian genomes.</title>
        <authorList>
            <person name="Simakov O."/>
            <person name="Marletaz F."/>
            <person name="Cho S.J."/>
            <person name="Edsinger-Gonzales E."/>
            <person name="Havlak P."/>
            <person name="Hellsten U."/>
            <person name="Kuo D.H."/>
            <person name="Larsson T."/>
            <person name="Lv J."/>
            <person name="Arendt D."/>
            <person name="Savage R."/>
            <person name="Osoegawa K."/>
            <person name="de Jong P."/>
            <person name="Grimwood J."/>
            <person name="Chapman J.A."/>
            <person name="Shapiro H."/>
            <person name="Aerts A."/>
            <person name="Otillar R.P."/>
            <person name="Terry A.Y."/>
            <person name="Boore J.L."/>
            <person name="Grigoriev I.V."/>
            <person name="Lindberg D.R."/>
            <person name="Seaver E.C."/>
            <person name="Weisblat D.A."/>
            <person name="Putnam N.H."/>
            <person name="Rokhsar D.S."/>
        </authorList>
    </citation>
    <scope>NUCLEOTIDE SEQUENCE [LARGE SCALE GENOMIC DNA]</scope>
</reference>
<sequence>MHDKINYHCSTPSAVTHNPRVRRSFHSEMMNDGNNWNSHGHSNSRGWYHQPREVPHSVLHATSQDQYQLGFTEQIPMPPPSYYKGVVGAAQGHQQFRPAPVKRQQFSSCRFYKSNIHDAQTYHDFKVIQNLLIKQDFFICLFFICFIKCVISCI</sequence>
<organism evidence="1 2">
    <name type="scientific">Lottia gigantea</name>
    <name type="common">Giant owl limpet</name>
    <dbReference type="NCBI Taxonomy" id="225164"/>
    <lineage>
        <taxon>Eukaryota</taxon>
        <taxon>Metazoa</taxon>
        <taxon>Spiralia</taxon>
        <taxon>Lophotrochozoa</taxon>
        <taxon>Mollusca</taxon>
        <taxon>Gastropoda</taxon>
        <taxon>Patellogastropoda</taxon>
        <taxon>Lottioidea</taxon>
        <taxon>Lottiidae</taxon>
        <taxon>Lottia</taxon>
    </lineage>
</organism>
<protein>
    <submittedName>
        <fullName evidence="1">Uncharacterized protein</fullName>
    </submittedName>
</protein>
<accession>V3ZPK9</accession>
<name>V3ZPK9_LOTGI</name>
<dbReference type="AlphaFoldDB" id="V3ZPK9"/>
<dbReference type="CTD" id="20236839"/>
<gene>
    <name evidence="1" type="ORF">LOTGIDRAFT_155819</name>
</gene>
<dbReference type="KEGG" id="lgi:LOTGIDRAFT_155819"/>
<evidence type="ECO:0000313" key="1">
    <source>
        <dbReference type="EMBL" id="ESO82791.1"/>
    </source>
</evidence>
<dbReference type="GeneID" id="20236839"/>
<dbReference type="RefSeq" id="XP_009066584.1">
    <property type="nucleotide sequence ID" value="XM_009068336.1"/>
</dbReference>
<dbReference type="HOGENOM" id="CLU_1706281_0_0_1"/>
<dbReference type="EMBL" id="KB203854">
    <property type="protein sequence ID" value="ESO82791.1"/>
    <property type="molecule type" value="Genomic_DNA"/>
</dbReference>
<evidence type="ECO:0000313" key="2">
    <source>
        <dbReference type="Proteomes" id="UP000030746"/>
    </source>
</evidence>
<keyword evidence="2" id="KW-1185">Reference proteome</keyword>
<proteinExistence type="predicted"/>
<dbReference type="Proteomes" id="UP000030746">
    <property type="component" value="Unassembled WGS sequence"/>
</dbReference>